<organism evidence="8">
    <name type="scientific">Zea mays</name>
    <name type="common">Maize</name>
    <dbReference type="NCBI Taxonomy" id="4577"/>
    <lineage>
        <taxon>Eukaryota</taxon>
        <taxon>Viridiplantae</taxon>
        <taxon>Streptophyta</taxon>
        <taxon>Embryophyta</taxon>
        <taxon>Tracheophyta</taxon>
        <taxon>Spermatophyta</taxon>
        <taxon>Magnoliopsida</taxon>
        <taxon>Liliopsida</taxon>
        <taxon>Poales</taxon>
        <taxon>Poaceae</taxon>
        <taxon>PACMAD clade</taxon>
        <taxon>Panicoideae</taxon>
        <taxon>Andropogonodae</taxon>
        <taxon>Andropogoneae</taxon>
        <taxon>Tripsacinae</taxon>
        <taxon>Zea</taxon>
    </lineage>
</organism>
<dbReference type="ExpressionAtlas" id="A0A3L6FQE5">
    <property type="expression patterns" value="baseline"/>
</dbReference>
<comment type="subunit">
    <text evidence="1">The 26S proteasome consists of a 20S proteasome core and two 19S regulatory subunits. The 20S proteasome core is composed of 28 subunits that are arranged in four stacked rings, resulting in a barrel-shaped structure. The two end rings are each formed by seven alpha subunits, and the two central rings are each formed by seven beta subunits. The catalytic chamber with the active sites is on the inside of the barrel.</text>
</comment>
<feature type="region of interest" description="Disordered" evidence="3">
    <location>
        <begin position="320"/>
        <end position="356"/>
    </location>
</feature>
<evidence type="ECO:0000313" key="8">
    <source>
        <dbReference type="EMBL" id="PWZ36916.1"/>
    </source>
</evidence>
<dbReference type="CDD" id="cd18809">
    <property type="entry name" value="SF1_C_RecD"/>
    <property type="match status" value="1"/>
</dbReference>
<gene>
    <name evidence="8" type="primary">PAB1_0</name>
    <name evidence="8" type="ORF">Zm00014a_036472</name>
</gene>
<dbReference type="SUPFAM" id="SSF53098">
    <property type="entry name" value="Ribonuclease H-like"/>
    <property type="match status" value="1"/>
</dbReference>
<evidence type="ECO:0000256" key="3">
    <source>
        <dbReference type="SAM" id="MobiDB-lite"/>
    </source>
</evidence>
<dbReference type="GO" id="GO:0006281">
    <property type="term" value="P:DNA repair"/>
    <property type="evidence" value="ECO:0007669"/>
    <property type="project" value="UniProtKB-KW"/>
</dbReference>
<feature type="domain" description="DNA helicase Pif1-like DEAD-box helicase" evidence="4">
    <location>
        <begin position="1288"/>
        <end position="1494"/>
    </location>
</feature>
<feature type="compositionally biased region" description="Acidic residues" evidence="3">
    <location>
        <begin position="330"/>
        <end position="345"/>
    </location>
</feature>
<evidence type="ECO:0000256" key="1">
    <source>
        <dbReference type="ARBA" id="ARBA00026071"/>
    </source>
</evidence>
<protein>
    <recommendedName>
        <fullName evidence="2">ATP-dependent DNA helicase</fullName>
        <ecNumber evidence="2">5.6.2.3</ecNumber>
    </recommendedName>
</protein>
<dbReference type="GO" id="GO:0051603">
    <property type="term" value="P:proteolysis involved in protein catabolic process"/>
    <property type="evidence" value="ECO:0007669"/>
    <property type="project" value="InterPro"/>
</dbReference>
<dbReference type="GO" id="GO:0043139">
    <property type="term" value="F:5'-3' DNA helicase activity"/>
    <property type="evidence" value="ECO:0007669"/>
    <property type="project" value="UniProtKB-EC"/>
</dbReference>
<dbReference type="FunFam" id="3.40.50.300:FF:002884">
    <property type="entry name" value="ATP-dependent DNA helicase"/>
    <property type="match status" value="1"/>
</dbReference>
<reference evidence="8" key="1">
    <citation type="journal article" date="2018" name="Nat. Genet.">
        <title>Extensive intraspecific gene order and gene structural variations between Mo17 and other maize genomes.</title>
        <authorList>
            <person name="Sun S."/>
            <person name="Zhou Y."/>
            <person name="Chen J."/>
            <person name="Shi J."/>
            <person name="Zhao H."/>
            <person name="Zhao H."/>
            <person name="Song W."/>
            <person name="Zhang M."/>
            <person name="Cui Y."/>
            <person name="Dong X."/>
            <person name="Liu H."/>
            <person name="Ma X."/>
            <person name="Jiao Y."/>
            <person name="Wang B."/>
            <person name="Wei X."/>
            <person name="Stein J.C."/>
            <person name="Glaubitz J.C."/>
            <person name="Lu F."/>
            <person name="Yu G."/>
            <person name="Liang C."/>
            <person name="Fengler K."/>
            <person name="Li B."/>
            <person name="Rafalski A."/>
            <person name="Schnable P.S."/>
            <person name="Ware D.H."/>
            <person name="Buckler E.S."/>
            <person name="Lai J."/>
        </authorList>
    </citation>
    <scope>NUCLEOTIDE SEQUENCE [LARGE SCALE GENOMIC DNA]</scope>
    <source>
        <tissue evidence="8">Seedling</tissue>
    </source>
</reference>
<feature type="region of interest" description="Disordered" evidence="3">
    <location>
        <begin position="1933"/>
        <end position="1954"/>
    </location>
</feature>
<dbReference type="EC" id="5.6.2.3" evidence="2"/>
<dbReference type="Gene3D" id="3.60.20.10">
    <property type="entry name" value="Glutamine Phosphoribosylpyrophosphate, subunit 1, domain 1"/>
    <property type="match status" value="1"/>
</dbReference>
<feature type="compositionally biased region" description="Basic and acidic residues" evidence="3">
    <location>
        <begin position="92"/>
        <end position="116"/>
    </location>
</feature>
<keyword evidence="2" id="KW-0378">Hydrolase</keyword>
<dbReference type="Gene3D" id="3.40.50.300">
    <property type="entry name" value="P-loop containing nucleotide triphosphate hydrolases"/>
    <property type="match status" value="1"/>
</dbReference>
<dbReference type="InterPro" id="IPR049163">
    <property type="entry name" value="Pif1-like_2B_dom"/>
</dbReference>
<dbReference type="InterPro" id="IPR012337">
    <property type="entry name" value="RNaseH-like_sf"/>
</dbReference>
<dbReference type="EMBL" id="NCVQ01000003">
    <property type="protein sequence ID" value="PWZ36916.1"/>
    <property type="molecule type" value="Genomic_DNA"/>
</dbReference>
<dbReference type="Proteomes" id="UP000251960">
    <property type="component" value="Chromosome 2"/>
</dbReference>
<dbReference type="InterPro" id="IPR025398">
    <property type="entry name" value="DUF4371"/>
</dbReference>
<dbReference type="GO" id="GO:0000723">
    <property type="term" value="P:telomere maintenance"/>
    <property type="evidence" value="ECO:0007669"/>
    <property type="project" value="InterPro"/>
</dbReference>
<keyword evidence="2" id="KW-0233">DNA recombination</keyword>
<dbReference type="PANTHER" id="PTHR10492:SF92">
    <property type="entry name" value="ATP-DEPENDENT DNA HELICASE"/>
    <property type="match status" value="1"/>
</dbReference>
<dbReference type="InterPro" id="IPR027417">
    <property type="entry name" value="P-loop_NTPase"/>
</dbReference>
<dbReference type="SUPFAM" id="SSF56235">
    <property type="entry name" value="N-terminal nucleophile aminohydrolases (Ntn hydrolases)"/>
    <property type="match status" value="1"/>
</dbReference>
<feature type="compositionally biased region" description="Basic residues" evidence="3">
    <location>
        <begin position="57"/>
        <end position="68"/>
    </location>
</feature>
<dbReference type="Pfam" id="PF00227">
    <property type="entry name" value="Proteasome"/>
    <property type="match status" value="1"/>
</dbReference>
<dbReference type="InterPro" id="IPR025476">
    <property type="entry name" value="Helitron_helicase-like"/>
</dbReference>
<evidence type="ECO:0000259" key="7">
    <source>
        <dbReference type="Pfam" id="PF21530"/>
    </source>
</evidence>
<feature type="compositionally biased region" description="Basic residues" evidence="3">
    <location>
        <begin position="1869"/>
        <end position="1882"/>
    </location>
</feature>
<dbReference type="SUPFAM" id="SSF52540">
    <property type="entry name" value="P-loop containing nucleoside triphosphate hydrolases"/>
    <property type="match status" value="2"/>
</dbReference>
<keyword evidence="2" id="KW-0227">DNA damage</keyword>
<dbReference type="GO" id="GO:0005839">
    <property type="term" value="C:proteasome core complex"/>
    <property type="evidence" value="ECO:0007669"/>
    <property type="project" value="InterPro"/>
</dbReference>
<feature type="region of interest" description="Disordered" evidence="3">
    <location>
        <begin position="1853"/>
        <end position="1907"/>
    </location>
</feature>
<dbReference type="PANTHER" id="PTHR10492">
    <property type="match status" value="1"/>
</dbReference>
<feature type="domain" description="DNA helicase Pif1-like 2B" evidence="7">
    <location>
        <begin position="1586"/>
        <end position="1632"/>
    </location>
</feature>
<evidence type="ECO:0000256" key="2">
    <source>
        <dbReference type="RuleBase" id="RU363044"/>
    </source>
</evidence>
<dbReference type="GO" id="GO:0006310">
    <property type="term" value="P:DNA recombination"/>
    <property type="evidence" value="ECO:0007669"/>
    <property type="project" value="UniProtKB-KW"/>
</dbReference>
<feature type="region of interest" description="Disordered" evidence="3">
    <location>
        <begin position="1981"/>
        <end position="2024"/>
    </location>
</feature>
<dbReference type="InterPro" id="IPR001353">
    <property type="entry name" value="Proteasome_sua/b"/>
</dbReference>
<comment type="cofactor">
    <cofactor evidence="2">
        <name>Mg(2+)</name>
        <dbReference type="ChEBI" id="CHEBI:18420"/>
    </cofactor>
</comment>
<dbReference type="InterPro" id="IPR010285">
    <property type="entry name" value="DNA_helicase_pif1-like_DEAD"/>
</dbReference>
<evidence type="ECO:0000259" key="4">
    <source>
        <dbReference type="Pfam" id="PF05970"/>
    </source>
</evidence>
<feature type="compositionally biased region" description="Basic and acidic residues" evidence="3">
    <location>
        <begin position="1999"/>
        <end position="2012"/>
    </location>
</feature>
<comment type="caution">
    <text evidence="8">The sequence shown here is derived from an EMBL/GenBank/DDBJ whole genome shotgun (WGS) entry which is preliminary data.</text>
</comment>
<comment type="catalytic activity">
    <reaction evidence="2">
        <text>ATP + H2O = ADP + phosphate + H(+)</text>
        <dbReference type="Rhea" id="RHEA:13065"/>
        <dbReference type="ChEBI" id="CHEBI:15377"/>
        <dbReference type="ChEBI" id="CHEBI:15378"/>
        <dbReference type="ChEBI" id="CHEBI:30616"/>
        <dbReference type="ChEBI" id="CHEBI:43474"/>
        <dbReference type="ChEBI" id="CHEBI:456216"/>
        <dbReference type="EC" id="5.6.2.3"/>
    </reaction>
</comment>
<keyword evidence="2" id="KW-0067">ATP-binding</keyword>
<feature type="compositionally biased region" description="Basic and acidic residues" evidence="3">
    <location>
        <begin position="1897"/>
        <end position="1907"/>
    </location>
</feature>
<keyword evidence="2" id="KW-0347">Helicase</keyword>
<evidence type="ECO:0000259" key="6">
    <source>
        <dbReference type="Pfam" id="PF14291"/>
    </source>
</evidence>
<accession>A0A3L6FQE5</accession>
<feature type="region of interest" description="Disordered" evidence="3">
    <location>
        <begin position="1"/>
        <end position="153"/>
    </location>
</feature>
<name>A0A3L6FQE5_MAIZE</name>
<keyword evidence="2" id="KW-0234">DNA repair</keyword>
<feature type="compositionally biased region" description="Basic and acidic residues" evidence="3">
    <location>
        <begin position="34"/>
        <end position="46"/>
    </location>
</feature>
<evidence type="ECO:0000259" key="5">
    <source>
        <dbReference type="Pfam" id="PF14214"/>
    </source>
</evidence>
<dbReference type="Pfam" id="PF21530">
    <property type="entry name" value="Pif1_2B_dom"/>
    <property type="match status" value="1"/>
</dbReference>
<dbReference type="Pfam" id="PF14291">
    <property type="entry name" value="DUF4371"/>
    <property type="match status" value="1"/>
</dbReference>
<feature type="domain" description="DUF4371" evidence="6">
    <location>
        <begin position="2107"/>
        <end position="2343"/>
    </location>
</feature>
<comment type="similarity">
    <text evidence="2">Belongs to the helicase family.</text>
</comment>
<dbReference type="Pfam" id="PF14214">
    <property type="entry name" value="Helitron_like_N"/>
    <property type="match status" value="1"/>
</dbReference>
<feature type="compositionally biased region" description="Polar residues" evidence="3">
    <location>
        <begin position="13"/>
        <end position="28"/>
    </location>
</feature>
<feature type="domain" description="Helitron helicase-like" evidence="5">
    <location>
        <begin position="661"/>
        <end position="842"/>
    </location>
</feature>
<dbReference type="Pfam" id="PF05970">
    <property type="entry name" value="PIF1"/>
    <property type="match status" value="1"/>
</dbReference>
<proteinExistence type="inferred from homology"/>
<sequence length="2660" mass="303836">MEHNADRTPLIDISNTSVTGDQIGSNSLGPIDDANERKRQRDRERYATMSIEQKNEKNRKRREARQRNKGLPLKSESSRGPIKNTPLAGNSIERKRQRDRERRATMSVEQRNEYNNKRRQMRQRNKGQNVMPDVSGDGDKKENVDPDDDSDWLHRNETFQSNDYVATTDLLPPGSVHESVGVIGEPSIGVREYRLERLRLYNQTPKRKEAKIEYMRKRRVLQADTLNVASIAMEDPTYTPEVVHPATEPSTVTTCDWVIPEFIRTPFLPAQTQTEDVGSFDMSTEAIRHKHHVPRGERQAILARRNKQFQASIARNVTTLNGDTIGDANNNDEETDEDIEIDGTQDESTGTDVPDPYDKVYSNLPEETHMLKPVPDCGYCTAKKFEYEPPGFCCRGGKVELAPLDTPPQLRRLWDSADSDAKHFRDNIRFFNGHFSFTSLYCCLDSMTTNVRDSGIYTFRAQGMMYHNIKSFGKEGGSEHKHLELYFYDDDPSLEHRYRKCREEQLQKDKDVIKQIVGILHGNPYSEHLRSMGHVENLDDYHIALNLDQTLNQKTYNTPLTSEVAAVWIEGSERRGQFSKSVMLHGKDRSSHGIHSYHGCYDALSYPLFFPKGELGWHANIPKVGVSMDEVDAYRATHRANNSNDEDAESPTHLCVSVRDYYCYKFQIRPGVFNPILHGKRLFQQFAVDTYIKIESSRLDFIRKNQDRLRADLYQGLVDSMLDGDIRAEKVGKRTVLSTSFIGGPRDMKRRYMDAMALVRKFGKPDIFLTMTCNPNWDEIRRELLPGQTPQDRPDLVVRVFHAKLQELKHRLTKQDILGKVRAYVYVVEFQKRGLPHAHFLLIMQRKYKLTCPEQYDLLISAEIPHNKYPELRKMVIKHMMHGPCGSLNPNCPCTKGHVSCKNHYPRPFSDTTLQGKDSYPIYRRRDDGRKEKVRGCELDNRWVVPYNPYLLRLFNCHINVEACGSIKAVKYLFKYIYKGHDRASVVMRDASKADDDVDEIKQYRDARWVTPPEALWRIYGFELSQNSPPVMQLQLHLPNMHMVAFHERQMVERVVNRPGADRSMLTAYFEANRLHEGARGILYRDFPEWYTWQSGKGKVWQRRKRDTGGQVGRIVSAHPAEGERYYLRVLLNHVTCATSYVDLRTVDGVPLPTFREAAERRGLLESDNTLDDCLTERALFQMPSALRRLFATILVYCEPSDVAVLWQNHLDVMSEDYQHRSQGKTHVEQMVLIDIRNMLQSMGKDIKTFPLPPIIDAYDDAIGTAREVYEEESIEPAVGDVALKDSLNEEQRVAYDKILSAVDTDKGGLFFVDGPGGTGKTYLYRVLLATLRSQGKIAVATATSGVAASIMPGGRTAHSRFKIPLTIDDGAVCSFTKQSGTAELLRKASLIIWDEASMTKRQAVEALDNSMRDIMGRPELPFGGKTIVFGGDFRQVLPVVRKGSRAQVVASSLRMSYLWESMSHLKLVSNMRAKNDPWFAEYLLRVGGGTEDTNSDGDICLPDEVCVPYSGSDNDLDNLIDFVFPNLNENMSDSTYITSRAILSTRNDWVDMINAKMIDRFQGEHMLYHSFDSAMDDPHNYYPPEFLNTLTPNGLPPHVLKLKIGCPIILLRNIDPANGLCNGTRLVIRGFQRNSIDAEIVLGQHAGKRIFLPRIPLCPSDEEMFPFQFKRKQFPVRLSFAMTVNKAQGQTIPNVGVYLPEPVFSHGQLYVALSRAIARSNIKILAIPTVDGKKSFNTSKDESSKTVDGSREADVRGVRPFGVSLLIAGYDDNGPQLYQVDPSGSYFSWKASAMGKNVSNAKTFLGKRYEGQISSNNIEIGIIRADREFKVLSPSEIKDFLEEVEAIAGSRDPRPPGLLVSSRSPAAPHHRGLAGSRRRRAVTAPKPQETATADPAAERREKRQFGKRNADPATIFYYQLLLFVRFMSSRKYPSGSEKRKRKKRADEFIETQRGAMDKFFPSNSRTSRNQNEMAVVAIEEQPDNNPEDQGFTPEENIDTDRNDNNVSDHEPMVNSPPTENASVDEQPVFTEDIYDPRNWDNLDNKSRDILVEKGPIRDENIEFPLDTNGRHFSYTHYSRKMSNGEVYYRKWLLFNTENCKSSLGHEGFRDWRHINERLKEHEGSIQHIISMNSWNELRVRLGKHETIDKNIQQQITKEKERIRQVLQRIIAVVKFLGKRNLAFRGPSEQLYNDQNGNFLACVEMIAEFDLVMQDHLRRIQNNEIHYHYLSHKIQNELISLLASNITKSIINTVKEAKYFSVILDCTPDVSHQEQMSLLIRCVNMSTRKVEEYFLGFMKVDDTSGEGLFNSLLDSIKSFGLNIEDVRGQGYDNGSNMKGKHKGVQRRLLDINPRALFMPCACHSLNLTLCDMAKSCGKAISFFGIVQRVYTLFSSSTKRWDVLKDHVESLTVKSWCNTRWESRIKSVKAIRFQAPQIRSALLQLSTDKDTEPKDRSDAKNLFDLLGTFDFILGMVIWYDILFTVNKVSKQLQSSSMCIDATLMRIEDTVNYFQNYRNNGFASSLIIAKEIASELGVEPSFPVKRHAKRKKQYDETDCEEANLEAEKAFEVNYFLVMVDIAISSLKSRFEELQSFKDIFGFLMDSITLESLDTIELRECCTKFANTFSFDGSSDVDLNDLISELSVLQLTLSDKPMGDPSE</sequence>
<dbReference type="InterPro" id="IPR029055">
    <property type="entry name" value="Ntn_hydrolases_N"/>
</dbReference>
<keyword evidence="2" id="KW-0547">Nucleotide-binding</keyword>
<dbReference type="GO" id="GO:0005524">
    <property type="term" value="F:ATP binding"/>
    <property type="evidence" value="ECO:0007669"/>
    <property type="project" value="UniProtKB-KW"/>
</dbReference>
<dbReference type="GO" id="GO:0016887">
    <property type="term" value="F:ATP hydrolysis activity"/>
    <property type="evidence" value="ECO:0007669"/>
    <property type="project" value="RHEA"/>
</dbReference>
<keyword evidence="8" id="KW-0647">Proteasome</keyword>